<feature type="compositionally biased region" description="Acidic residues" evidence="1">
    <location>
        <begin position="216"/>
        <end position="225"/>
    </location>
</feature>
<keyword evidence="3" id="KW-1185">Reference proteome</keyword>
<dbReference type="Proteomes" id="UP000269721">
    <property type="component" value="Unassembled WGS sequence"/>
</dbReference>
<evidence type="ECO:0000313" key="2">
    <source>
        <dbReference type="EMBL" id="RKO87328.1"/>
    </source>
</evidence>
<dbReference type="PANTHER" id="PTHR33223:SF6">
    <property type="entry name" value="CCHC-TYPE DOMAIN-CONTAINING PROTEIN"/>
    <property type="match status" value="1"/>
</dbReference>
<sequence>MEPPRRQPRIRDRLGDHTERDSPAPSLTESEEPQAPTPNPRFHRDRERELSFAIVTMGLSSNHKLDKFRGKDPCSENVVTWLNRFEKAAKQDKLEKALWRDTVDTRLKGDTFDWYDSNAEAITSWEEFRNLLPRSARRPATEKFLRIRQNSGESIISFKMRFNKAHRKHEEEPERSELIVKYRRSLRRSYRKLLKLVISKIKPLKDVQRAVRDSVSSDEDSDDSSEDNRKKKPRKKMNKMKKKDESSNSDSDSSSLPSGSDATLGDTSSNEDSDDSDDSTKPKNHKSKPKKSKVAPAKSAMYNKIDQLASQLKEMTIYLKEQKIVFTSPLKHGLPTQVNGGNYNPRPCGKRPGPHDARLHSSSPPPKYCWSRCPRSRSAPAPLAAPAPAQVAGVAAPFSAQGTLMNEKRRRDDPSEENCPPKHVTVDSMISQKFEARNDVQEKDKGSKKCAPSVPLSLSPLDLYDMINSEGFKVPLAQIANLSPVARTALKSLLTKPKKKKVDKMNINIIEEHTKPIRCSPYTIVTVERRFEVLAILDGGSFPNAISLDLKTSEKKSVLGKPSNCLEEYHKENQKQITIYDAALFAAQAANQTSPPTVYPFSSHDLWHAFDEFLIRLYKTWVTNQQEKYSRPIAPPAGAPPWRPAGYPQAYIHITAFANHYFSRNMVNGVKLELANLAFGASL</sequence>
<organism evidence="2 3">
    <name type="scientific">Blyttiomyces helicus</name>
    <dbReference type="NCBI Taxonomy" id="388810"/>
    <lineage>
        <taxon>Eukaryota</taxon>
        <taxon>Fungi</taxon>
        <taxon>Fungi incertae sedis</taxon>
        <taxon>Chytridiomycota</taxon>
        <taxon>Chytridiomycota incertae sedis</taxon>
        <taxon>Chytridiomycetes</taxon>
        <taxon>Chytridiomycetes incertae sedis</taxon>
        <taxon>Blyttiomyces</taxon>
    </lineage>
</organism>
<gene>
    <name evidence="2" type="ORF">BDK51DRAFT_39606</name>
</gene>
<feature type="region of interest" description="Disordered" evidence="1">
    <location>
        <begin position="1"/>
        <end position="47"/>
    </location>
</feature>
<feature type="compositionally biased region" description="Low complexity" evidence="1">
    <location>
        <begin position="248"/>
        <end position="258"/>
    </location>
</feature>
<protein>
    <recommendedName>
        <fullName evidence="4">Retrotransposon gag domain-containing protein</fullName>
    </recommendedName>
</protein>
<feature type="region of interest" description="Disordered" evidence="1">
    <location>
        <begin position="207"/>
        <end position="298"/>
    </location>
</feature>
<reference evidence="3" key="1">
    <citation type="journal article" date="2018" name="Nat. Microbiol.">
        <title>Leveraging single-cell genomics to expand the fungal tree of life.</title>
        <authorList>
            <person name="Ahrendt S.R."/>
            <person name="Quandt C.A."/>
            <person name="Ciobanu D."/>
            <person name="Clum A."/>
            <person name="Salamov A."/>
            <person name="Andreopoulos B."/>
            <person name="Cheng J.F."/>
            <person name="Woyke T."/>
            <person name="Pelin A."/>
            <person name="Henrissat B."/>
            <person name="Reynolds N.K."/>
            <person name="Benny G.L."/>
            <person name="Smith M.E."/>
            <person name="James T.Y."/>
            <person name="Grigoriev I.V."/>
        </authorList>
    </citation>
    <scope>NUCLEOTIDE SEQUENCE [LARGE SCALE GENOMIC DNA]</scope>
</reference>
<feature type="region of interest" description="Disordered" evidence="1">
    <location>
        <begin position="336"/>
        <end position="366"/>
    </location>
</feature>
<feature type="compositionally biased region" description="Basic residues" evidence="1">
    <location>
        <begin position="230"/>
        <end position="241"/>
    </location>
</feature>
<evidence type="ECO:0000313" key="3">
    <source>
        <dbReference type="Proteomes" id="UP000269721"/>
    </source>
</evidence>
<dbReference type="AlphaFoldDB" id="A0A4P9W8D0"/>
<dbReference type="EMBL" id="KZ997505">
    <property type="protein sequence ID" value="RKO87328.1"/>
    <property type="molecule type" value="Genomic_DNA"/>
</dbReference>
<feature type="region of interest" description="Disordered" evidence="1">
    <location>
        <begin position="400"/>
        <end position="424"/>
    </location>
</feature>
<proteinExistence type="predicted"/>
<name>A0A4P9W8D0_9FUNG</name>
<dbReference type="PANTHER" id="PTHR33223">
    <property type="entry name" value="CCHC-TYPE DOMAIN-CONTAINING PROTEIN"/>
    <property type="match status" value="1"/>
</dbReference>
<evidence type="ECO:0008006" key="4">
    <source>
        <dbReference type="Google" id="ProtNLM"/>
    </source>
</evidence>
<evidence type="ECO:0000256" key="1">
    <source>
        <dbReference type="SAM" id="MobiDB-lite"/>
    </source>
</evidence>
<accession>A0A4P9W8D0</accession>
<feature type="compositionally biased region" description="Basic residues" evidence="1">
    <location>
        <begin position="282"/>
        <end position="293"/>
    </location>
</feature>
<feature type="compositionally biased region" description="Basic and acidic residues" evidence="1">
    <location>
        <begin position="9"/>
        <end position="22"/>
    </location>
</feature>